<feature type="region of interest" description="Disordered" evidence="5">
    <location>
        <begin position="392"/>
        <end position="431"/>
    </location>
</feature>
<comment type="catalytic activity">
    <reaction evidence="4">
        <text>uridine(38/39/40) in tRNA = pseudouridine(38/39/40) in tRNA</text>
        <dbReference type="Rhea" id="RHEA:22376"/>
        <dbReference type="Rhea" id="RHEA-COMP:10085"/>
        <dbReference type="Rhea" id="RHEA-COMP:10087"/>
        <dbReference type="ChEBI" id="CHEBI:65314"/>
        <dbReference type="ChEBI" id="CHEBI:65315"/>
        <dbReference type="EC" id="5.4.99.12"/>
    </reaction>
</comment>
<dbReference type="InterPro" id="IPR020095">
    <property type="entry name" value="PsdUridine_synth_TruA_C"/>
</dbReference>
<feature type="domain" description="Pseudouridine synthase I TruA alpha/beta" evidence="6">
    <location>
        <begin position="186"/>
        <end position="304"/>
    </location>
</feature>
<keyword evidence="3 4" id="KW-0413">Isomerase</keyword>
<dbReference type="Gene3D" id="3.30.70.660">
    <property type="entry name" value="Pseudouridine synthase I, catalytic domain, C-terminal subdomain"/>
    <property type="match status" value="1"/>
</dbReference>
<dbReference type="EMBL" id="HBUF01304510">
    <property type="protein sequence ID" value="CAG6691739.1"/>
    <property type="molecule type" value="Transcribed_RNA"/>
</dbReference>
<dbReference type="AlphaFoldDB" id="A0A8D8XCB5"/>
<dbReference type="PANTHER" id="PTHR11142:SF0">
    <property type="entry name" value="TRNA PSEUDOURIDINE SYNTHASE-LIKE 1"/>
    <property type="match status" value="1"/>
</dbReference>
<evidence type="ECO:0000256" key="1">
    <source>
        <dbReference type="ARBA" id="ARBA00009375"/>
    </source>
</evidence>
<reference evidence="7" key="1">
    <citation type="submission" date="2021-05" db="EMBL/GenBank/DDBJ databases">
        <authorList>
            <person name="Alioto T."/>
            <person name="Alioto T."/>
            <person name="Gomez Garrido J."/>
        </authorList>
    </citation>
    <scope>NUCLEOTIDE SEQUENCE</scope>
</reference>
<sequence>MSYYKQLFKLTPIKKRYLLQFGYIGTDFSGVQRQIPYGINLESDIFTVQGVLENGLSRLKPLNEPRIHTSSRTDAGVHAIRSTAHVDLEFYYEHQHNPYNICKRINHFFLKANLDIRLQNVVQVPDNFSARFNAIWRKYVYRVAVIRDNKYHYSSHNFFIPMTEHDRCHFLLDHPFVDMDAARECAKMVVGVKNFASFMSRYGTDRDETVNPTRTLHSFDITPSKSFFDTEWDKQFYYWDFTCTGRAFLYKQVRKLVTAMIQVAQKRFTVEEFAWMLNNPSTDNWPSHMKLVPPYGLFLMDIGYREEDLRVPKDNIRYSLVLESMQSDNKLEVIKILRELHGSCTILQARDMMKNLPVVVRSDLVERDARFYQELFENKQCMTRLEKIVLPSDDTETNKPVHDSDSLSSSNDSEDNKNSQVNNDEKVKTTN</sequence>
<dbReference type="GO" id="GO:0160147">
    <property type="term" value="F:tRNA pseudouridine(38-40) synthase activity"/>
    <property type="evidence" value="ECO:0007669"/>
    <property type="project" value="UniProtKB-EC"/>
</dbReference>
<dbReference type="InterPro" id="IPR020103">
    <property type="entry name" value="PsdUridine_synth_cat_dom_sf"/>
</dbReference>
<evidence type="ECO:0000259" key="6">
    <source>
        <dbReference type="Pfam" id="PF01416"/>
    </source>
</evidence>
<accession>A0A8D8XCB5</accession>
<dbReference type="InterPro" id="IPR020097">
    <property type="entry name" value="PsdUridine_synth_TruA_a/b_dom"/>
</dbReference>
<dbReference type="HAMAP" id="MF_00171">
    <property type="entry name" value="TruA"/>
    <property type="match status" value="1"/>
</dbReference>
<organism evidence="7">
    <name type="scientific">Cacopsylla melanoneura</name>
    <dbReference type="NCBI Taxonomy" id="428564"/>
    <lineage>
        <taxon>Eukaryota</taxon>
        <taxon>Metazoa</taxon>
        <taxon>Ecdysozoa</taxon>
        <taxon>Arthropoda</taxon>
        <taxon>Hexapoda</taxon>
        <taxon>Insecta</taxon>
        <taxon>Pterygota</taxon>
        <taxon>Neoptera</taxon>
        <taxon>Paraneoptera</taxon>
        <taxon>Hemiptera</taxon>
        <taxon>Sternorrhyncha</taxon>
        <taxon>Psylloidea</taxon>
        <taxon>Psyllidae</taxon>
        <taxon>Psyllinae</taxon>
        <taxon>Cacopsylla</taxon>
    </lineage>
</organism>
<dbReference type="InterPro" id="IPR020094">
    <property type="entry name" value="TruA/RsuA/RluB/E/F_N"/>
</dbReference>
<evidence type="ECO:0000256" key="5">
    <source>
        <dbReference type="SAM" id="MobiDB-lite"/>
    </source>
</evidence>
<dbReference type="InterPro" id="IPR014719">
    <property type="entry name" value="Ribosomal_bL12_C/ClpS-like"/>
</dbReference>
<dbReference type="Gene3D" id="3.30.1390.10">
    <property type="match status" value="1"/>
</dbReference>
<dbReference type="SUPFAM" id="SSF54736">
    <property type="entry name" value="ClpS-like"/>
    <property type="match status" value="1"/>
</dbReference>
<feature type="compositionally biased region" description="Basic and acidic residues" evidence="5">
    <location>
        <begin position="396"/>
        <end position="405"/>
    </location>
</feature>
<evidence type="ECO:0000256" key="3">
    <source>
        <dbReference type="ARBA" id="ARBA00023235"/>
    </source>
</evidence>
<evidence type="ECO:0000313" key="7">
    <source>
        <dbReference type="EMBL" id="CAG6691742.1"/>
    </source>
</evidence>
<keyword evidence="2 4" id="KW-0819">tRNA processing</keyword>
<name>A0A8D8XCB5_9HEMI</name>
<dbReference type="SUPFAM" id="SSF55120">
    <property type="entry name" value="Pseudouridine synthase"/>
    <property type="match status" value="1"/>
</dbReference>
<protein>
    <recommendedName>
        <fullName evidence="4">tRNA pseudouridine synthase</fullName>
        <ecNumber evidence="4">5.4.99.12</ecNumber>
    </recommendedName>
</protein>
<dbReference type="EC" id="5.4.99.12" evidence="4"/>
<proteinExistence type="inferred from homology"/>
<dbReference type="GO" id="GO:0031119">
    <property type="term" value="P:tRNA pseudouridine synthesis"/>
    <property type="evidence" value="ECO:0007669"/>
    <property type="project" value="TreeGrafter"/>
</dbReference>
<evidence type="ECO:0000256" key="2">
    <source>
        <dbReference type="ARBA" id="ARBA00022694"/>
    </source>
</evidence>
<dbReference type="PANTHER" id="PTHR11142">
    <property type="entry name" value="PSEUDOURIDYLATE SYNTHASE"/>
    <property type="match status" value="1"/>
</dbReference>
<evidence type="ECO:0000256" key="4">
    <source>
        <dbReference type="RuleBase" id="RU003792"/>
    </source>
</evidence>
<comment type="similarity">
    <text evidence="1 4">Belongs to the tRNA pseudouridine synthase TruA family.</text>
</comment>
<dbReference type="GO" id="GO:0003723">
    <property type="term" value="F:RNA binding"/>
    <property type="evidence" value="ECO:0007669"/>
    <property type="project" value="InterPro"/>
</dbReference>
<dbReference type="Gene3D" id="3.30.70.580">
    <property type="entry name" value="Pseudouridine synthase I, catalytic domain, N-terminal subdomain"/>
    <property type="match status" value="1"/>
</dbReference>
<dbReference type="InterPro" id="IPR001406">
    <property type="entry name" value="PsdUridine_synth_TruA"/>
</dbReference>
<dbReference type="EMBL" id="HBUF01304512">
    <property type="protein sequence ID" value="CAG6691742.1"/>
    <property type="molecule type" value="Transcribed_RNA"/>
</dbReference>
<dbReference type="Pfam" id="PF01416">
    <property type="entry name" value="PseudoU_synth_1"/>
    <property type="match status" value="1"/>
</dbReference>